<accession>A0A7W6WBG9</accession>
<keyword evidence="2" id="KW-1185">Reference proteome</keyword>
<sequence length="223" mass="23914">MATPAQIARARSLARMDAARAADASVAPTGTSGLDVMLRRLKADLDRIRAVKSMATRGEMKAELLPGYMPYVDGVIDADSGRQDAIVVQMMIWARDAQSWPVVLRIAGYVVRHGLAMPDGFDRDAATWLVEELANAAADDPAVLPHLDTALTLTADHDMHDPVRAKALKVLGLAVEDTDPALALDRLERAYALDRGAGVKKALDRLRKTLSVPDPDPGSADTA</sequence>
<proteinExistence type="predicted"/>
<comment type="caution">
    <text evidence="1">The sequence shown here is derived from an EMBL/GenBank/DDBJ whole genome shotgun (WGS) entry which is preliminary data.</text>
</comment>
<dbReference type="Proteomes" id="UP000554286">
    <property type="component" value="Unassembled WGS sequence"/>
</dbReference>
<dbReference type="GO" id="GO:0003677">
    <property type="term" value="F:DNA binding"/>
    <property type="evidence" value="ECO:0007669"/>
    <property type="project" value="InterPro"/>
</dbReference>
<gene>
    <name evidence="1" type="ORF">GGD89_003478</name>
</gene>
<dbReference type="EMBL" id="JACIGK010000035">
    <property type="protein sequence ID" value="MBB4267828.1"/>
    <property type="molecule type" value="Genomic_DNA"/>
</dbReference>
<dbReference type="Pfam" id="PF05944">
    <property type="entry name" value="Phage_term_smal"/>
    <property type="match status" value="1"/>
</dbReference>
<reference evidence="1 2" key="1">
    <citation type="submission" date="2020-08" db="EMBL/GenBank/DDBJ databases">
        <title>Genome sequencing of Purple Non-Sulfur Bacteria from various extreme environments.</title>
        <authorList>
            <person name="Mayer M."/>
        </authorList>
    </citation>
    <scope>NUCLEOTIDE SEQUENCE [LARGE SCALE GENOMIC DNA]</scope>
    <source>
        <strain evidence="1 2">JA131</strain>
    </source>
</reference>
<dbReference type="InterPro" id="IPR010270">
    <property type="entry name" value="Phage_P2_GpM"/>
</dbReference>
<evidence type="ECO:0008006" key="3">
    <source>
        <dbReference type="Google" id="ProtNLM"/>
    </source>
</evidence>
<organism evidence="1 2">
    <name type="scientific">Roseospira visakhapatnamensis</name>
    <dbReference type="NCBI Taxonomy" id="390880"/>
    <lineage>
        <taxon>Bacteria</taxon>
        <taxon>Pseudomonadati</taxon>
        <taxon>Pseudomonadota</taxon>
        <taxon>Alphaproteobacteria</taxon>
        <taxon>Rhodospirillales</taxon>
        <taxon>Rhodospirillaceae</taxon>
        <taxon>Roseospira</taxon>
    </lineage>
</organism>
<name>A0A7W6WBG9_9PROT</name>
<protein>
    <recommendedName>
        <fullName evidence="3">Terminase</fullName>
    </recommendedName>
</protein>
<dbReference type="AlphaFoldDB" id="A0A7W6WBG9"/>
<evidence type="ECO:0000313" key="2">
    <source>
        <dbReference type="Proteomes" id="UP000554286"/>
    </source>
</evidence>
<dbReference type="RefSeq" id="WP_184047911.1">
    <property type="nucleotide sequence ID" value="NZ_JACIGK010000035.1"/>
</dbReference>
<dbReference type="GO" id="GO:0004519">
    <property type="term" value="F:endonuclease activity"/>
    <property type="evidence" value="ECO:0007669"/>
    <property type="project" value="InterPro"/>
</dbReference>
<evidence type="ECO:0000313" key="1">
    <source>
        <dbReference type="EMBL" id="MBB4267828.1"/>
    </source>
</evidence>